<evidence type="ECO:0000259" key="2">
    <source>
        <dbReference type="PROSITE" id="PS50011"/>
    </source>
</evidence>
<dbReference type="InterPro" id="IPR000719">
    <property type="entry name" value="Prot_kinase_dom"/>
</dbReference>
<keyword evidence="1" id="KW-0472">Membrane</keyword>
<keyword evidence="3" id="KW-0808">Transferase</keyword>
<name>A0A2Z6ZU01_9LAMI</name>
<evidence type="ECO:0000313" key="4">
    <source>
        <dbReference type="Proteomes" id="UP000250235"/>
    </source>
</evidence>
<dbReference type="SUPFAM" id="SSF56112">
    <property type="entry name" value="Protein kinase-like (PK-like)"/>
    <property type="match status" value="1"/>
</dbReference>
<dbReference type="InterPro" id="IPR008271">
    <property type="entry name" value="Ser/Thr_kinase_AS"/>
</dbReference>
<protein>
    <submittedName>
        <fullName evidence="3">Putative LRR receptor-like serine/threonine-protein kinase</fullName>
    </submittedName>
</protein>
<keyword evidence="1" id="KW-1133">Transmembrane helix</keyword>
<keyword evidence="3" id="KW-0675">Receptor</keyword>
<sequence length="122" mass="13549">MPNGSLEKLLYLENNFLNIVQRLKIMVDVACALEYLHHGYSTPVVHCDLKPSNVLLDDAMVAHLCDFGIAKLLHSGVSITITGTLATLGYIAPGKHGFFFQYSLSITFFAVSLFNPFIFRVL</sequence>
<dbReference type="PANTHER" id="PTHR48008:SF14">
    <property type="entry name" value="PROTEIN KINASE DOMAIN-CONTAINING PROTEIN"/>
    <property type="match status" value="1"/>
</dbReference>
<dbReference type="GO" id="GO:0005524">
    <property type="term" value="F:ATP binding"/>
    <property type="evidence" value="ECO:0007669"/>
    <property type="project" value="InterPro"/>
</dbReference>
<dbReference type="Gene3D" id="1.10.510.10">
    <property type="entry name" value="Transferase(Phosphotransferase) domain 1"/>
    <property type="match status" value="1"/>
</dbReference>
<dbReference type="PROSITE" id="PS50011">
    <property type="entry name" value="PROTEIN_KINASE_DOM"/>
    <property type="match status" value="1"/>
</dbReference>
<dbReference type="PANTHER" id="PTHR48008">
    <property type="entry name" value="LEUCINE-RICH REPEAT RECEPTOR-LIKE PROTEIN KINASE IMK3-RELATED"/>
    <property type="match status" value="1"/>
</dbReference>
<dbReference type="Proteomes" id="UP000250235">
    <property type="component" value="Unassembled WGS sequence"/>
</dbReference>
<proteinExistence type="predicted"/>
<keyword evidence="3" id="KW-0418">Kinase</keyword>
<reference evidence="3 4" key="1">
    <citation type="journal article" date="2015" name="Proc. Natl. Acad. Sci. U.S.A.">
        <title>The resurrection genome of Boea hygrometrica: A blueprint for survival of dehydration.</title>
        <authorList>
            <person name="Xiao L."/>
            <person name="Yang G."/>
            <person name="Zhang L."/>
            <person name="Yang X."/>
            <person name="Zhao S."/>
            <person name="Ji Z."/>
            <person name="Zhou Q."/>
            <person name="Hu M."/>
            <person name="Wang Y."/>
            <person name="Chen M."/>
            <person name="Xu Y."/>
            <person name="Jin H."/>
            <person name="Xiao X."/>
            <person name="Hu G."/>
            <person name="Bao F."/>
            <person name="Hu Y."/>
            <person name="Wan P."/>
            <person name="Li L."/>
            <person name="Deng X."/>
            <person name="Kuang T."/>
            <person name="Xiang C."/>
            <person name="Zhu J.K."/>
            <person name="Oliver M.J."/>
            <person name="He Y."/>
        </authorList>
    </citation>
    <scope>NUCLEOTIDE SEQUENCE [LARGE SCALE GENOMIC DNA]</scope>
    <source>
        <strain evidence="4">cv. XS01</strain>
    </source>
</reference>
<feature type="transmembrane region" description="Helical" evidence="1">
    <location>
        <begin position="98"/>
        <end position="119"/>
    </location>
</feature>
<organism evidence="3 4">
    <name type="scientific">Dorcoceras hygrometricum</name>
    <dbReference type="NCBI Taxonomy" id="472368"/>
    <lineage>
        <taxon>Eukaryota</taxon>
        <taxon>Viridiplantae</taxon>
        <taxon>Streptophyta</taxon>
        <taxon>Embryophyta</taxon>
        <taxon>Tracheophyta</taxon>
        <taxon>Spermatophyta</taxon>
        <taxon>Magnoliopsida</taxon>
        <taxon>eudicotyledons</taxon>
        <taxon>Gunneridae</taxon>
        <taxon>Pentapetalae</taxon>
        <taxon>asterids</taxon>
        <taxon>lamiids</taxon>
        <taxon>Lamiales</taxon>
        <taxon>Gesneriaceae</taxon>
        <taxon>Didymocarpoideae</taxon>
        <taxon>Trichosporeae</taxon>
        <taxon>Loxocarpinae</taxon>
        <taxon>Dorcoceras</taxon>
    </lineage>
</organism>
<accession>A0A2Z6ZU01</accession>
<dbReference type="InterPro" id="IPR011009">
    <property type="entry name" value="Kinase-like_dom_sf"/>
</dbReference>
<dbReference type="GO" id="GO:0004672">
    <property type="term" value="F:protein kinase activity"/>
    <property type="evidence" value="ECO:0007669"/>
    <property type="project" value="InterPro"/>
</dbReference>
<evidence type="ECO:0000256" key="1">
    <source>
        <dbReference type="SAM" id="Phobius"/>
    </source>
</evidence>
<gene>
    <name evidence="3" type="ORF">F511_46250</name>
</gene>
<dbReference type="AlphaFoldDB" id="A0A2Z6ZU01"/>
<feature type="transmembrane region" description="Helical" evidence="1">
    <location>
        <begin position="72"/>
        <end position="92"/>
    </location>
</feature>
<feature type="domain" description="Protein kinase" evidence="2">
    <location>
        <begin position="1"/>
        <end position="122"/>
    </location>
</feature>
<dbReference type="InterPro" id="IPR052451">
    <property type="entry name" value="Ser/Thr_kinase-like"/>
</dbReference>
<keyword evidence="4" id="KW-1185">Reference proteome</keyword>
<evidence type="ECO:0000313" key="3">
    <source>
        <dbReference type="EMBL" id="KZT76726.1"/>
    </source>
</evidence>
<keyword evidence="1" id="KW-0812">Transmembrane</keyword>
<dbReference type="Pfam" id="PF00069">
    <property type="entry name" value="Pkinase"/>
    <property type="match status" value="1"/>
</dbReference>
<dbReference type="OrthoDB" id="1923451at2759"/>
<dbReference type="PROSITE" id="PS00108">
    <property type="entry name" value="PROTEIN_KINASE_ST"/>
    <property type="match status" value="1"/>
</dbReference>
<dbReference type="EMBL" id="KV098589">
    <property type="protein sequence ID" value="KZT76726.1"/>
    <property type="molecule type" value="Genomic_DNA"/>
</dbReference>